<dbReference type="InterPro" id="IPR029057">
    <property type="entry name" value="PRTase-like"/>
</dbReference>
<evidence type="ECO:0008006" key="6">
    <source>
        <dbReference type="Google" id="ProtNLM"/>
    </source>
</evidence>
<dbReference type="Pfam" id="PF00156">
    <property type="entry name" value="Pribosyltran"/>
    <property type="match status" value="1"/>
</dbReference>
<dbReference type="Pfam" id="PF18912">
    <property type="entry name" value="DZR_2"/>
    <property type="match status" value="1"/>
</dbReference>
<dbReference type="InterPro" id="IPR044005">
    <property type="entry name" value="DZR_2"/>
</dbReference>
<feature type="domain" description="Phosphoribosyltransferase" evidence="2">
    <location>
        <begin position="134"/>
        <end position="223"/>
    </location>
</feature>
<dbReference type="Proteomes" id="UP000178583">
    <property type="component" value="Unassembled WGS sequence"/>
</dbReference>
<dbReference type="AlphaFoldDB" id="A0A1F5E3D6"/>
<accession>A0A1F5E3D6</accession>
<name>A0A1F5E3D6_9BACT</name>
<dbReference type="CDD" id="cd06223">
    <property type="entry name" value="PRTases_typeI"/>
    <property type="match status" value="1"/>
</dbReference>
<dbReference type="STRING" id="1797472.A2215_02260"/>
<feature type="domain" description="Double zinc ribbon" evidence="3">
    <location>
        <begin position="3"/>
        <end position="55"/>
    </location>
</feature>
<dbReference type="InterPro" id="IPR000836">
    <property type="entry name" value="PRTase_dom"/>
</dbReference>
<evidence type="ECO:0000313" key="4">
    <source>
        <dbReference type="EMBL" id="OGD61939.1"/>
    </source>
</evidence>
<gene>
    <name evidence="4" type="ORF">A2215_02260</name>
</gene>
<dbReference type="PANTHER" id="PTHR47505:SF1">
    <property type="entry name" value="DNA UTILIZATION PROTEIN YHGH"/>
    <property type="match status" value="1"/>
</dbReference>
<evidence type="ECO:0000259" key="2">
    <source>
        <dbReference type="Pfam" id="PF00156"/>
    </source>
</evidence>
<dbReference type="SUPFAM" id="SSF53271">
    <property type="entry name" value="PRTase-like"/>
    <property type="match status" value="1"/>
</dbReference>
<protein>
    <recommendedName>
        <fullName evidence="6">Phosphoribosyltransferase domain-containing protein</fullName>
    </recommendedName>
</protein>
<dbReference type="Gene3D" id="3.40.50.2020">
    <property type="match status" value="1"/>
</dbReference>
<reference evidence="4 5" key="1">
    <citation type="journal article" date="2016" name="Nat. Commun.">
        <title>Thousands of microbial genomes shed light on interconnected biogeochemical processes in an aquifer system.</title>
        <authorList>
            <person name="Anantharaman K."/>
            <person name="Brown C.T."/>
            <person name="Hug L.A."/>
            <person name="Sharon I."/>
            <person name="Castelle C.J."/>
            <person name="Probst A.J."/>
            <person name="Thomas B.C."/>
            <person name="Singh A."/>
            <person name="Wilkins M.J."/>
            <person name="Karaoz U."/>
            <person name="Brodie E.L."/>
            <person name="Williams K.H."/>
            <person name="Hubbard S.S."/>
            <person name="Banfield J.F."/>
        </authorList>
    </citation>
    <scope>NUCLEOTIDE SEQUENCE [LARGE SCALE GENOMIC DNA]</scope>
</reference>
<evidence type="ECO:0000256" key="1">
    <source>
        <dbReference type="ARBA" id="ARBA00008007"/>
    </source>
</evidence>
<proteinExistence type="inferred from homology"/>
<comment type="similarity">
    <text evidence="1">Belongs to the ComF/GntX family.</text>
</comment>
<dbReference type="InterPro" id="IPR051910">
    <property type="entry name" value="ComF/GntX_DNA_util-trans"/>
</dbReference>
<evidence type="ECO:0000259" key="3">
    <source>
        <dbReference type="Pfam" id="PF18912"/>
    </source>
</evidence>
<sequence length="225" mass="25086">MEFLDILFPKVCIECRSYGGDVCIECVKKIERVKTSTCFYCGKIEKNGLICVGCRDNNDTNITGIITSTIYEEGPTKEMIHYLKYCGYRDLSEMLGELIVERLKYSIIIKGAVVVPVPMHKNREIARGYNQAELLARYVSKELNSPGGLALKRTKDNPQQMKLKRGKRLENIKGSIECIDLELVKGKCVLLIDDVATTGATLSECARVLKDNGAKKVWGAVVARG</sequence>
<organism evidence="4 5">
    <name type="scientific">Candidatus Berkelbacteria bacterium RIFOXYA2_FULL_43_10</name>
    <dbReference type="NCBI Taxonomy" id="1797472"/>
    <lineage>
        <taxon>Bacteria</taxon>
        <taxon>Candidatus Berkelbacteria</taxon>
    </lineage>
</organism>
<evidence type="ECO:0000313" key="5">
    <source>
        <dbReference type="Proteomes" id="UP000178583"/>
    </source>
</evidence>
<comment type="caution">
    <text evidence="4">The sequence shown here is derived from an EMBL/GenBank/DDBJ whole genome shotgun (WGS) entry which is preliminary data.</text>
</comment>
<dbReference type="PANTHER" id="PTHR47505">
    <property type="entry name" value="DNA UTILIZATION PROTEIN YHGH"/>
    <property type="match status" value="1"/>
</dbReference>
<dbReference type="EMBL" id="MEZY01000058">
    <property type="protein sequence ID" value="OGD61939.1"/>
    <property type="molecule type" value="Genomic_DNA"/>
</dbReference>